<sequence length="142" mass="14921">MRRLELDGGCVGSAMARWIRMGMGPGRLVDPAGSGATRHRRRRRRRIPAPSYTIHMSGEDGGLGAWRRRGGGGERVGRRRRRGGGGVEASGGGGGVEAAAWRPPGVEAAVRGRGGGGSDGRAGEAQAAWRRQSGGLGAWRRR</sequence>
<protein>
    <submittedName>
        <fullName evidence="2">Uncharacterized protein</fullName>
    </submittedName>
</protein>
<proteinExistence type="predicted"/>
<feature type="compositionally biased region" description="Gly residues" evidence="1">
    <location>
        <begin position="84"/>
        <end position="96"/>
    </location>
</feature>
<accession>A0A8J5X9I1</accession>
<organism evidence="2 3">
    <name type="scientific">Zizania palustris</name>
    <name type="common">Northern wild rice</name>
    <dbReference type="NCBI Taxonomy" id="103762"/>
    <lineage>
        <taxon>Eukaryota</taxon>
        <taxon>Viridiplantae</taxon>
        <taxon>Streptophyta</taxon>
        <taxon>Embryophyta</taxon>
        <taxon>Tracheophyta</taxon>
        <taxon>Spermatophyta</taxon>
        <taxon>Magnoliopsida</taxon>
        <taxon>Liliopsida</taxon>
        <taxon>Poales</taxon>
        <taxon>Poaceae</taxon>
        <taxon>BOP clade</taxon>
        <taxon>Oryzoideae</taxon>
        <taxon>Oryzeae</taxon>
        <taxon>Zizaniinae</taxon>
        <taxon>Zizania</taxon>
    </lineage>
</organism>
<dbReference type="AlphaFoldDB" id="A0A8J5X9I1"/>
<evidence type="ECO:0000313" key="3">
    <source>
        <dbReference type="Proteomes" id="UP000729402"/>
    </source>
</evidence>
<feature type="compositionally biased region" description="Low complexity" evidence="1">
    <location>
        <begin position="97"/>
        <end position="111"/>
    </location>
</feature>
<evidence type="ECO:0000256" key="1">
    <source>
        <dbReference type="SAM" id="MobiDB-lite"/>
    </source>
</evidence>
<dbReference type="EMBL" id="JAAALK010000079">
    <property type="protein sequence ID" value="KAG8100447.1"/>
    <property type="molecule type" value="Genomic_DNA"/>
</dbReference>
<keyword evidence="3" id="KW-1185">Reference proteome</keyword>
<feature type="compositionally biased region" description="Basic residues" evidence="1">
    <location>
        <begin position="37"/>
        <end position="47"/>
    </location>
</feature>
<reference evidence="2" key="1">
    <citation type="journal article" date="2021" name="bioRxiv">
        <title>Whole Genome Assembly and Annotation of Northern Wild Rice, Zizania palustris L., Supports a Whole Genome Duplication in the Zizania Genus.</title>
        <authorList>
            <person name="Haas M."/>
            <person name="Kono T."/>
            <person name="Macchietto M."/>
            <person name="Millas R."/>
            <person name="McGilp L."/>
            <person name="Shao M."/>
            <person name="Duquette J."/>
            <person name="Hirsch C.N."/>
            <person name="Kimball J."/>
        </authorList>
    </citation>
    <scope>NUCLEOTIDE SEQUENCE</scope>
    <source>
        <tissue evidence="2">Fresh leaf tissue</tissue>
    </source>
</reference>
<comment type="caution">
    <text evidence="2">The sequence shown here is derived from an EMBL/GenBank/DDBJ whole genome shotgun (WGS) entry which is preliminary data.</text>
</comment>
<dbReference type="Proteomes" id="UP000729402">
    <property type="component" value="Unassembled WGS sequence"/>
</dbReference>
<reference evidence="2" key="2">
    <citation type="submission" date="2021-02" db="EMBL/GenBank/DDBJ databases">
        <authorList>
            <person name="Kimball J.A."/>
            <person name="Haas M.W."/>
            <person name="Macchietto M."/>
            <person name="Kono T."/>
            <person name="Duquette J."/>
            <person name="Shao M."/>
        </authorList>
    </citation>
    <scope>NUCLEOTIDE SEQUENCE</scope>
    <source>
        <tissue evidence="2">Fresh leaf tissue</tissue>
    </source>
</reference>
<name>A0A8J5X9I1_ZIZPA</name>
<gene>
    <name evidence="2" type="ORF">GUJ93_ZPchr0013g36699</name>
</gene>
<evidence type="ECO:0000313" key="2">
    <source>
        <dbReference type="EMBL" id="KAG8100447.1"/>
    </source>
</evidence>
<feature type="region of interest" description="Disordered" evidence="1">
    <location>
        <begin position="29"/>
        <end position="142"/>
    </location>
</feature>